<accession>A0ABQ3FVW9</accession>
<dbReference type="EMBL" id="BMYK01000002">
    <property type="protein sequence ID" value="GHC71462.1"/>
    <property type="molecule type" value="Genomic_DNA"/>
</dbReference>
<comment type="caution">
    <text evidence="3">The sequence shown here is derived from an EMBL/GenBank/DDBJ whole genome shotgun (WGS) entry which is preliminary data.</text>
</comment>
<dbReference type="Pfam" id="PF01757">
    <property type="entry name" value="Acyl_transf_3"/>
    <property type="match status" value="1"/>
</dbReference>
<dbReference type="InterPro" id="IPR050879">
    <property type="entry name" value="Acyltransferase_3"/>
</dbReference>
<feature type="transmembrane region" description="Helical" evidence="1">
    <location>
        <begin position="152"/>
        <end position="170"/>
    </location>
</feature>
<feature type="transmembrane region" description="Helical" evidence="1">
    <location>
        <begin position="332"/>
        <end position="349"/>
    </location>
</feature>
<keyword evidence="3" id="KW-0808">Transferase</keyword>
<evidence type="ECO:0000259" key="2">
    <source>
        <dbReference type="Pfam" id="PF01757"/>
    </source>
</evidence>
<feature type="transmembrane region" description="Helical" evidence="1">
    <location>
        <begin position="177"/>
        <end position="201"/>
    </location>
</feature>
<evidence type="ECO:0000313" key="4">
    <source>
        <dbReference type="Proteomes" id="UP000626210"/>
    </source>
</evidence>
<keyword evidence="1" id="KW-1133">Transmembrane helix</keyword>
<feature type="domain" description="Acyltransferase 3" evidence="2">
    <location>
        <begin position="15"/>
        <end position="344"/>
    </location>
</feature>
<organism evidence="3 4">
    <name type="scientific">Pseudorhodoferax aquiterrae</name>
    <dbReference type="NCBI Taxonomy" id="747304"/>
    <lineage>
        <taxon>Bacteria</taxon>
        <taxon>Pseudomonadati</taxon>
        <taxon>Pseudomonadota</taxon>
        <taxon>Betaproteobacteria</taxon>
        <taxon>Burkholderiales</taxon>
        <taxon>Comamonadaceae</taxon>
    </lineage>
</organism>
<feature type="transmembrane region" description="Helical" evidence="1">
    <location>
        <begin position="12"/>
        <end position="32"/>
    </location>
</feature>
<evidence type="ECO:0000313" key="3">
    <source>
        <dbReference type="EMBL" id="GHC71462.1"/>
    </source>
</evidence>
<keyword evidence="3" id="KW-0012">Acyltransferase</keyword>
<sequence length="373" mass="41341">MRERGQQGVSRGLSVYLDLLRFLAALAVFVLHASFERFSGGLPFLWRFAIFGHDAVMLFFVLSGFVIAHVATREAATPGGYAAARLARLWSVCVPALLLTLVVDGIGLRLAPHLYDFSWYGHDHPAARTVASLLFANELWFWSLQPFSNTPYWSVGYEFWYYVLFGTWLFTRGHARWLACGLVALVMGPKIALLLPVWLAGVWAYRTPLAQRLSPLAAGLLCAATLAGYLAYRDSALPQDLARFTAQWLGSNAAKPLGWSANFLADYLVGALVALHFVGARRLLQDDAAVPPGLERAIRTLAGHTFALYLFHNPLLQFFGALAHWLGWWEQRALPVVLGPLIVVWLLGARTERLKGPLKAALLRAFARRARAG</sequence>
<feature type="transmembrane region" description="Helical" evidence="1">
    <location>
        <begin position="213"/>
        <end position="232"/>
    </location>
</feature>
<dbReference type="Proteomes" id="UP000626210">
    <property type="component" value="Unassembled WGS sequence"/>
</dbReference>
<protein>
    <submittedName>
        <fullName evidence="3">Acyltransferase</fullName>
    </submittedName>
</protein>
<dbReference type="InterPro" id="IPR002656">
    <property type="entry name" value="Acyl_transf_3_dom"/>
</dbReference>
<dbReference type="PANTHER" id="PTHR23028">
    <property type="entry name" value="ACETYLTRANSFERASE"/>
    <property type="match status" value="1"/>
</dbReference>
<feature type="transmembrane region" description="Helical" evidence="1">
    <location>
        <begin position="44"/>
        <end position="68"/>
    </location>
</feature>
<keyword evidence="1" id="KW-0472">Membrane</keyword>
<proteinExistence type="predicted"/>
<reference evidence="4" key="1">
    <citation type="journal article" date="2019" name="Int. J. Syst. Evol. Microbiol.">
        <title>The Global Catalogue of Microorganisms (GCM) 10K type strain sequencing project: providing services to taxonomists for standard genome sequencing and annotation.</title>
        <authorList>
            <consortium name="The Broad Institute Genomics Platform"/>
            <consortium name="The Broad Institute Genome Sequencing Center for Infectious Disease"/>
            <person name="Wu L."/>
            <person name="Ma J."/>
        </authorList>
    </citation>
    <scope>NUCLEOTIDE SEQUENCE [LARGE SCALE GENOMIC DNA]</scope>
    <source>
        <strain evidence="4">KCTC 23314</strain>
    </source>
</reference>
<evidence type="ECO:0000256" key="1">
    <source>
        <dbReference type="SAM" id="Phobius"/>
    </source>
</evidence>
<gene>
    <name evidence="3" type="ORF">GCM10007320_06490</name>
</gene>
<keyword evidence="4" id="KW-1185">Reference proteome</keyword>
<name>A0ABQ3FVW9_9BURK</name>
<keyword evidence="1" id="KW-0812">Transmembrane</keyword>
<feature type="transmembrane region" description="Helical" evidence="1">
    <location>
        <begin position="89"/>
        <end position="111"/>
    </location>
</feature>
<dbReference type="GO" id="GO:0016746">
    <property type="term" value="F:acyltransferase activity"/>
    <property type="evidence" value="ECO:0007669"/>
    <property type="project" value="UniProtKB-KW"/>
</dbReference>
<feature type="transmembrane region" description="Helical" evidence="1">
    <location>
        <begin position="306"/>
        <end position="326"/>
    </location>
</feature>